<dbReference type="Proteomes" id="UP000515570">
    <property type="component" value="Chromosome"/>
</dbReference>
<dbReference type="SUPFAM" id="SSF47203">
    <property type="entry name" value="Acyl-CoA dehydrogenase C-terminal domain-like"/>
    <property type="match status" value="1"/>
</dbReference>
<dbReference type="PANTHER" id="PTHR43884">
    <property type="entry name" value="ACYL-COA DEHYDROGENASE"/>
    <property type="match status" value="1"/>
</dbReference>
<gene>
    <name evidence="1" type="ORF">HW450_04665</name>
</gene>
<dbReference type="EMBL" id="CP059833">
    <property type="protein sequence ID" value="QMV86015.1"/>
    <property type="molecule type" value="Genomic_DNA"/>
</dbReference>
<proteinExistence type="predicted"/>
<dbReference type="AlphaFoldDB" id="A0A7G5FHC4"/>
<dbReference type="SUPFAM" id="SSF56645">
    <property type="entry name" value="Acyl-CoA dehydrogenase NM domain-like"/>
    <property type="match status" value="1"/>
</dbReference>
<dbReference type="InterPro" id="IPR046373">
    <property type="entry name" value="Acyl-CoA_Oxase/DH_mid-dom_sf"/>
</dbReference>
<dbReference type="GO" id="GO:0003995">
    <property type="term" value="F:acyl-CoA dehydrogenase activity"/>
    <property type="evidence" value="ECO:0007669"/>
    <property type="project" value="TreeGrafter"/>
</dbReference>
<keyword evidence="2" id="KW-1185">Reference proteome</keyword>
<reference evidence="1 2" key="1">
    <citation type="submission" date="2020-07" db="EMBL/GenBank/DDBJ databases">
        <title>non toxigenic Corynebacterium sp. nov from a clinical source.</title>
        <authorList>
            <person name="Bernier A.-M."/>
            <person name="Bernard K."/>
        </authorList>
    </citation>
    <scope>NUCLEOTIDE SEQUENCE [LARGE SCALE GENOMIC DNA]</scope>
    <source>
        <strain evidence="2">NML 93-0612</strain>
    </source>
</reference>
<dbReference type="InterPro" id="IPR009100">
    <property type="entry name" value="AcylCoA_DH/oxidase_NM_dom_sf"/>
</dbReference>
<sequence length="347" mass="36491">MPEQTLAPLVLDSAFATDVQAHASEVDRGVTPARYILEPLATAGHLARPELDHRAAVIRELARYDLSVGFTVWADLMALTYLEQSGTEYAERVALALRSGQRPGITAMASAFKEFAGAGNIELVAQETAGGFRINGTLAWASNLYPDALLVTAVKDENGKNYIVALDADAPGVELGKPFGLLGLNATASASVKFDNAFVPHSQVLSADFEEFMSAVRPTFVLLQVAECLGVAEAAITAAQGRLFGVNQSLASDVAATAQRVGKLVARHDGLVATGGTAVDLLELRLAAAEAAVDAAALEVRVAGGAGYARGSATSRRFREATFIPVQSPSEAQLRWELAQLKERSAA</sequence>
<evidence type="ECO:0000313" key="1">
    <source>
        <dbReference type="EMBL" id="QMV86015.1"/>
    </source>
</evidence>
<accession>A0A7G5FHC4</accession>
<evidence type="ECO:0000313" key="2">
    <source>
        <dbReference type="Proteomes" id="UP000515570"/>
    </source>
</evidence>
<dbReference type="RefSeq" id="WP_182386830.1">
    <property type="nucleotide sequence ID" value="NZ_CP059833.1"/>
</dbReference>
<name>A0A7G5FHC4_9CORY</name>
<dbReference type="InterPro" id="IPR036250">
    <property type="entry name" value="AcylCo_DH-like_C"/>
</dbReference>
<dbReference type="PANTHER" id="PTHR43884:SF12">
    <property type="entry name" value="ISOVALERYL-COA DEHYDROGENASE, MITOCHONDRIAL-RELATED"/>
    <property type="match status" value="1"/>
</dbReference>
<protein>
    <submittedName>
        <fullName evidence="1">Acyl-CoA dehydrogenase</fullName>
    </submittedName>
</protein>
<organism evidence="1 2">
    <name type="scientific">Corynebacterium hindlerae</name>
    <dbReference type="NCBI Taxonomy" id="699041"/>
    <lineage>
        <taxon>Bacteria</taxon>
        <taxon>Bacillati</taxon>
        <taxon>Actinomycetota</taxon>
        <taxon>Actinomycetes</taxon>
        <taxon>Mycobacteriales</taxon>
        <taxon>Corynebacteriaceae</taxon>
        <taxon>Corynebacterium</taxon>
    </lineage>
</organism>
<dbReference type="Gene3D" id="2.40.110.10">
    <property type="entry name" value="Butyryl-CoA Dehydrogenase, subunit A, domain 2"/>
    <property type="match status" value="1"/>
</dbReference>